<evidence type="ECO:0000313" key="1">
    <source>
        <dbReference type="EMBL" id="MFC6887939.1"/>
    </source>
</evidence>
<keyword evidence="2" id="KW-1185">Reference proteome</keyword>
<gene>
    <name evidence="1" type="ORF">ACFQEY_02550</name>
</gene>
<comment type="caution">
    <text evidence="1">The sequence shown here is derived from an EMBL/GenBank/DDBJ whole genome shotgun (WGS) entry which is preliminary data.</text>
</comment>
<name>A0ABD5UET0_9EURY</name>
<dbReference type="AlphaFoldDB" id="A0ABD5UET0"/>
<evidence type="ECO:0000313" key="2">
    <source>
        <dbReference type="Proteomes" id="UP001596333"/>
    </source>
</evidence>
<accession>A0ABD5UET0</accession>
<evidence type="ECO:0008006" key="3">
    <source>
        <dbReference type="Google" id="ProtNLM"/>
    </source>
</evidence>
<organism evidence="1 2">
    <name type="scientific">Halorubrum trueperi</name>
    <dbReference type="NCBI Taxonomy" id="2004704"/>
    <lineage>
        <taxon>Archaea</taxon>
        <taxon>Methanobacteriati</taxon>
        <taxon>Methanobacteriota</taxon>
        <taxon>Stenosarchaea group</taxon>
        <taxon>Halobacteria</taxon>
        <taxon>Halobacteriales</taxon>
        <taxon>Haloferacaceae</taxon>
        <taxon>Halorubrum</taxon>
    </lineage>
</organism>
<protein>
    <recommendedName>
        <fullName evidence="3">Phage head morphogenesis domain-containing protein</fullName>
    </recommendedName>
</protein>
<sequence length="296" mass="32927">MPSQTAARGSTISSTHRHRHTLTAQNYALEEAGRSDPTSTTTVQRAYARFLRGRVGSLNSDVRQLLVDEDALGLASGDGGRWAGLSPAETARRFDEWMERAIQAEVLDPHDSRKVRDWFERASKQALRTANGELRRFGVDVDPAENILEQDVVQESVDLQQEDARQRVASWMDDYRTDARSLVTAGVTGEIAKSALASDISERAQVYKSHTTATASGRVVNQYNTTKLTAYDRVDADVELDVEAEFRTAGDNRVCSLCQGLSGTYTLEEAQQLTIPDDTHNLCRCQWIVTDVQELF</sequence>
<dbReference type="RefSeq" id="WP_379764491.1">
    <property type="nucleotide sequence ID" value="NZ_JBHSXI010000001.1"/>
</dbReference>
<reference evidence="1 2" key="1">
    <citation type="journal article" date="2019" name="Int. J. Syst. Evol. Microbiol.">
        <title>The Global Catalogue of Microorganisms (GCM) 10K type strain sequencing project: providing services to taxonomists for standard genome sequencing and annotation.</title>
        <authorList>
            <consortium name="The Broad Institute Genomics Platform"/>
            <consortium name="The Broad Institute Genome Sequencing Center for Infectious Disease"/>
            <person name="Wu L."/>
            <person name="Ma J."/>
        </authorList>
    </citation>
    <scope>NUCLEOTIDE SEQUENCE [LARGE SCALE GENOMIC DNA]</scope>
    <source>
        <strain evidence="1 2">Y73</strain>
    </source>
</reference>
<dbReference type="Proteomes" id="UP001596333">
    <property type="component" value="Unassembled WGS sequence"/>
</dbReference>
<proteinExistence type="predicted"/>
<dbReference type="EMBL" id="JBHSXI010000001">
    <property type="protein sequence ID" value="MFC6887939.1"/>
    <property type="molecule type" value="Genomic_DNA"/>
</dbReference>